<evidence type="ECO:0000256" key="1">
    <source>
        <dbReference type="ARBA" id="ARBA00022729"/>
    </source>
</evidence>
<sequence length="647" mass="71146">MSPRKKPSIGRRFVTLVTTLGVIAILAIVNRPMVAFGQEQYHQFQINRASYKSEYGHWDMLPVPADYKVNAIHAALLPTGKVLIIAGSGNKEKEFKAGKFKTLIWDPATNHFKLIMTPTDIFCAGHSFLTNGNLLVAGGTKKYEVLEDKIKKAAGVLKIKQESPEGDITEFDKGTIVTSATGVKFKLTSDAKVPAATKKTDPLTGKVAITPGETEVWIEAVEPGKDSIIPKSMNFTLPGLTGDDVKNVYGVTEKVTMEKQEYTGAEYSYEFNPFTEKYERVGNLNEPRWYPTLIPTADNKVLALSGLDQFGRIDTGKTEVYNEETRKWEFQPKLNRYFPTYPSVFLMENEKLFYSGSNAGYGSATEGRTPGIWDLKTNKFQEVTGLRQPELNETSSSVLLAPAQEQKVMFLGGGGVGESEISTARTDIIDLDESATPTWKPGPDLPNPARYLSTVLLPDDTLFTSHGSSGYRGKGNSDLLTAQIYHPDTNKFATAADPTVGRNYHAEALLLPDGRVITLGSDPLYDKTDKNPGTFEQRIEIYSPPYLYHGKRPTISDGPKSVQRGGSYKFTTPDAAEIKNARLMRPSTVTHSTDVEQRSIALDVTQAPDGVGVTIPKARGLVPSGWYMLFVTNADGTPSVAKWVQVQ</sequence>
<dbReference type="EMBL" id="BAAAYN010000036">
    <property type="protein sequence ID" value="GAA3392084.1"/>
    <property type="molecule type" value="Genomic_DNA"/>
</dbReference>
<accession>A0ABP6T3A1</accession>
<evidence type="ECO:0000259" key="2">
    <source>
        <dbReference type="Pfam" id="PF07250"/>
    </source>
</evidence>
<dbReference type="InterPro" id="IPR014756">
    <property type="entry name" value="Ig_E-set"/>
</dbReference>
<feature type="domain" description="Glyoxal oxidase N-terminal" evidence="2">
    <location>
        <begin position="280"/>
        <end position="546"/>
    </location>
</feature>
<dbReference type="Proteomes" id="UP001501676">
    <property type="component" value="Unassembled WGS sequence"/>
</dbReference>
<dbReference type="InterPro" id="IPR011043">
    <property type="entry name" value="Gal_Oxase/kelch_b-propeller"/>
</dbReference>
<evidence type="ECO:0000259" key="3">
    <source>
        <dbReference type="Pfam" id="PF09118"/>
    </source>
</evidence>
<dbReference type="InterPro" id="IPR037293">
    <property type="entry name" value="Gal_Oxidase_central_sf"/>
</dbReference>
<protein>
    <submittedName>
        <fullName evidence="5">Kelch motif-containing protein</fullName>
    </submittedName>
</protein>
<dbReference type="Gene3D" id="2.130.10.80">
    <property type="entry name" value="Galactose oxidase/kelch, beta-propeller"/>
    <property type="match status" value="2"/>
</dbReference>
<name>A0ABP6T3A1_9ACTN</name>
<evidence type="ECO:0000313" key="6">
    <source>
        <dbReference type="Proteomes" id="UP001501676"/>
    </source>
</evidence>
<feature type="domain" description="GlxA-like beta barrel" evidence="4">
    <location>
        <begin position="152"/>
        <end position="255"/>
    </location>
</feature>
<reference evidence="6" key="1">
    <citation type="journal article" date="2019" name="Int. J. Syst. Evol. Microbiol.">
        <title>The Global Catalogue of Microorganisms (GCM) 10K type strain sequencing project: providing services to taxonomists for standard genome sequencing and annotation.</title>
        <authorList>
            <consortium name="The Broad Institute Genomics Platform"/>
            <consortium name="The Broad Institute Genome Sequencing Center for Infectious Disease"/>
            <person name="Wu L."/>
            <person name="Ma J."/>
        </authorList>
    </citation>
    <scope>NUCLEOTIDE SEQUENCE [LARGE SCALE GENOMIC DNA]</scope>
    <source>
        <strain evidence="6">JCM 9458</strain>
    </source>
</reference>
<proteinExistence type="predicted"/>
<dbReference type="InterPro" id="IPR049305">
    <property type="entry name" value="GlxA-like_b-barrel"/>
</dbReference>
<dbReference type="Pfam" id="PF07250">
    <property type="entry name" value="Glyoxal_oxid_N"/>
    <property type="match status" value="1"/>
</dbReference>
<dbReference type="CDD" id="cd02851">
    <property type="entry name" value="E_set_GO_C"/>
    <property type="match status" value="1"/>
</dbReference>
<dbReference type="RefSeq" id="WP_345730875.1">
    <property type="nucleotide sequence ID" value="NZ_BAAAYN010000036.1"/>
</dbReference>
<dbReference type="InterPro" id="IPR013783">
    <property type="entry name" value="Ig-like_fold"/>
</dbReference>
<keyword evidence="1" id="KW-0732">Signal</keyword>
<keyword evidence="6" id="KW-1185">Reference proteome</keyword>
<evidence type="ECO:0000259" key="4">
    <source>
        <dbReference type="Pfam" id="PF21110"/>
    </source>
</evidence>
<dbReference type="Pfam" id="PF21110">
    <property type="entry name" value="GlxA"/>
    <property type="match status" value="1"/>
</dbReference>
<comment type="caution">
    <text evidence="5">The sequence shown here is derived from an EMBL/GenBank/DDBJ whole genome shotgun (WGS) entry which is preliminary data.</text>
</comment>
<gene>
    <name evidence="5" type="ORF">GCM10020369_52430</name>
</gene>
<dbReference type="Pfam" id="PF09118">
    <property type="entry name" value="GO-like_E_set"/>
    <property type="match status" value="1"/>
</dbReference>
<evidence type="ECO:0000313" key="5">
    <source>
        <dbReference type="EMBL" id="GAA3392084.1"/>
    </source>
</evidence>
<dbReference type="PANTHER" id="PTHR32208">
    <property type="entry name" value="SECRETED PROTEIN-RELATED"/>
    <property type="match status" value="1"/>
</dbReference>
<feature type="domain" description="Galactose oxidase-like Early set" evidence="3">
    <location>
        <begin position="552"/>
        <end position="646"/>
    </location>
</feature>
<dbReference type="SUPFAM" id="SSF81296">
    <property type="entry name" value="E set domains"/>
    <property type="match status" value="1"/>
</dbReference>
<dbReference type="InterPro" id="IPR009880">
    <property type="entry name" value="Glyoxal_oxidase_N"/>
</dbReference>
<dbReference type="Gene3D" id="2.60.40.10">
    <property type="entry name" value="Immunoglobulins"/>
    <property type="match status" value="1"/>
</dbReference>
<dbReference type="SUPFAM" id="SSF50965">
    <property type="entry name" value="Galactose oxidase, central domain"/>
    <property type="match status" value="2"/>
</dbReference>
<dbReference type="InterPro" id="IPR015202">
    <property type="entry name" value="GO-like_E_set"/>
</dbReference>
<dbReference type="PANTHER" id="PTHR32208:SF21">
    <property type="entry name" value="LOW QUALITY PROTEIN: ALDEHYDE OXIDASE GLOX-LIKE"/>
    <property type="match status" value="1"/>
</dbReference>
<organism evidence="5 6">
    <name type="scientific">Cryptosporangium minutisporangium</name>
    <dbReference type="NCBI Taxonomy" id="113569"/>
    <lineage>
        <taxon>Bacteria</taxon>
        <taxon>Bacillati</taxon>
        <taxon>Actinomycetota</taxon>
        <taxon>Actinomycetes</taxon>
        <taxon>Cryptosporangiales</taxon>
        <taxon>Cryptosporangiaceae</taxon>
        <taxon>Cryptosporangium</taxon>
    </lineage>
</organism>